<keyword evidence="3" id="KW-1185">Reference proteome</keyword>
<dbReference type="GeneID" id="25903170"/>
<dbReference type="EMBL" id="KQ241718">
    <property type="protein sequence ID" value="KNC85142.1"/>
    <property type="molecule type" value="Genomic_DNA"/>
</dbReference>
<dbReference type="AlphaFoldDB" id="A0A0L0G7Z3"/>
<reference evidence="2 3" key="1">
    <citation type="submission" date="2011-02" db="EMBL/GenBank/DDBJ databases">
        <title>The Genome Sequence of Sphaeroforma arctica JP610.</title>
        <authorList>
            <consortium name="The Broad Institute Genome Sequencing Platform"/>
            <person name="Russ C."/>
            <person name="Cuomo C."/>
            <person name="Young S.K."/>
            <person name="Zeng Q."/>
            <person name="Gargeya S."/>
            <person name="Alvarado L."/>
            <person name="Berlin A."/>
            <person name="Chapman S.B."/>
            <person name="Chen Z."/>
            <person name="Freedman E."/>
            <person name="Gellesch M."/>
            <person name="Goldberg J."/>
            <person name="Griggs A."/>
            <person name="Gujja S."/>
            <person name="Heilman E."/>
            <person name="Heiman D."/>
            <person name="Howarth C."/>
            <person name="Mehta T."/>
            <person name="Neiman D."/>
            <person name="Pearson M."/>
            <person name="Roberts A."/>
            <person name="Saif S."/>
            <person name="Shea T."/>
            <person name="Shenoy N."/>
            <person name="Sisk P."/>
            <person name="Stolte C."/>
            <person name="Sykes S."/>
            <person name="White J."/>
            <person name="Yandava C."/>
            <person name="Burger G."/>
            <person name="Gray M.W."/>
            <person name="Holland P.W.H."/>
            <person name="King N."/>
            <person name="Lang F.B.F."/>
            <person name="Roger A.J."/>
            <person name="Ruiz-Trillo I."/>
            <person name="Haas B."/>
            <person name="Nusbaum C."/>
            <person name="Birren B."/>
        </authorList>
    </citation>
    <scope>NUCLEOTIDE SEQUENCE [LARGE SCALE GENOMIC DNA]</scope>
    <source>
        <strain evidence="2 3">JP610</strain>
    </source>
</reference>
<evidence type="ECO:0000256" key="1">
    <source>
        <dbReference type="SAM" id="SignalP"/>
    </source>
</evidence>
<evidence type="ECO:0000313" key="2">
    <source>
        <dbReference type="EMBL" id="KNC85142.1"/>
    </source>
</evidence>
<gene>
    <name evidence="2" type="ORF">SARC_02666</name>
</gene>
<evidence type="ECO:0000313" key="3">
    <source>
        <dbReference type="Proteomes" id="UP000054560"/>
    </source>
</evidence>
<feature type="signal peptide" evidence="1">
    <location>
        <begin position="1"/>
        <end position="19"/>
    </location>
</feature>
<dbReference type="RefSeq" id="XP_014159044.1">
    <property type="nucleotide sequence ID" value="XM_014303569.1"/>
</dbReference>
<keyword evidence="1" id="KW-0732">Signal</keyword>
<feature type="chain" id="PRO_5005538725" evidence="1">
    <location>
        <begin position="20"/>
        <end position="781"/>
    </location>
</feature>
<name>A0A0L0G7Z3_9EUKA</name>
<dbReference type="Proteomes" id="UP000054560">
    <property type="component" value="Unassembled WGS sequence"/>
</dbReference>
<organism evidence="2 3">
    <name type="scientific">Sphaeroforma arctica JP610</name>
    <dbReference type="NCBI Taxonomy" id="667725"/>
    <lineage>
        <taxon>Eukaryota</taxon>
        <taxon>Ichthyosporea</taxon>
        <taxon>Ichthyophonida</taxon>
        <taxon>Sphaeroforma</taxon>
    </lineage>
</organism>
<proteinExistence type="predicted"/>
<sequence>MKTTISTVFLLAVAAYTNAQQELAYFSHKGKAFDVDGFDANSYSYTGFNKYGKDKYGRSYTEAESGNGAEVSAGVDGAGRVGVGHLSPSIASTADADPTESGDWSNYWPSFGHGKDRVHKKEGIVRAGNGKIIDKAWYHMSNRPAPTVTETQTQFEFTEVYITSSVAPTEDFWCDGGWIQLTKEGDLMDDDWAVAYITGYLQVIGANVDDVDTYDWCFNTRNESNAGACARQQASSHSPEDIAAAFESATDDHTSQIILFVCDLPCLDSICKATQENYDKLTPLRLTEVSFTKSSGSTRDVNTTCIDGEGIYSPPNSAGGKTFNFCPQGQVCNVDGEAQPGDASCVCEACADVLSCLSSTCYVTHKIKYETKPEAEPEWVSQPKCLPVNGQPSCYFGYYESNGQCNECPYVDNCKMGSSVCTGLMNAMCAFGGCQKNYINTAAPGGSGSCLCLSEPTETSCKPQCANADNCGSVTVISEVFMPDGTLVPRSNTGFTLTCTADGTVGDEIKSVTGRSGEETVNADPCAYVLSLDREEITIDGVVYVALEGNGDEATVMNGTSSTINVRFVPENSVGVLVLNTLTGEPIEGINVTANGNVTKTTGPTGSVLFSAEEAEIPDGSASVFMVPETTDGLFLVSFNNIVATPNDGTDGGTTRRRAADAFVVPEFDYVQNGTLVVKLTRSDGTSPLEGQIVSVSVNGGEATVLAEMSPGIYALDGLEDGDEVQVTLPMVAQDTDDITYGGPLLRSPDTPVVDVDFDGGSLIVAVYGTPVPAASPLPTP</sequence>
<protein>
    <submittedName>
        <fullName evidence="2">Uncharacterized protein</fullName>
    </submittedName>
</protein>
<accession>A0A0L0G7Z3</accession>